<comment type="caution">
    <text evidence="1">The sequence shown here is derived from an EMBL/GenBank/DDBJ whole genome shotgun (WGS) entry which is preliminary data.</text>
</comment>
<organism evidence="1 2">
    <name type="scientific">Rhodocollybia butyracea</name>
    <dbReference type="NCBI Taxonomy" id="206335"/>
    <lineage>
        <taxon>Eukaryota</taxon>
        <taxon>Fungi</taxon>
        <taxon>Dikarya</taxon>
        <taxon>Basidiomycota</taxon>
        <taxon>Agaricomycotina</taxon>
        <taxon>Agaricomycetes</taxon>
        <taxon>Agaricomycetidae</taxon>
        <taxon>Agaricales</taxon>
        <taxon>Marasmiineae</taxon>
        <taxon>Omphalotaceae</taxon>
        <taxon>Rhodocollybia</taxon>
    </lineage>
</organism>
<name>A0A9P5PRP9_9AGAR</name>
<gene>
    <name evidence="1" type="ORF">BDP27DRAFT_1194170</name>
</gene>
<accession>A0A9P5PRP9</accession>
<feature type="non-terminal residue" evidence="1">
    <location>
        <position position="1"/>
    </location>
</feature>
<sequence length="102" mass="11400">CSFCLSPFPQCLFYLTKNNQISSTSCGCPVFELINKISYAAATKLTQANPCSNVPIWCPICTQIDPKSPTIWHYNAEEHFKVCHLTVNCANHSELWAVSNSE</sequence>
<dbReference type="OrthoDB" id="2953545at2759"/>
<dbReference type="Proteomes" id="UP000772434">
    <property type="component" value="Unassembled WGS sequence"/>
</dbReference>
<feature type="non-terminal residue" evidence="1">
    <location>
        <position position="102"/>
    </location>
</feature>
<dbReference type="AlphaFoldDB" id="A0A9P5PRP9"/>
<evidence type="ECO:0000313" key="2">
    <source>
        <dbReference type="Proteomes" id="UP000772434"/>
    </source>
</evidence>
<keyword evidence="2" id="KW-1185">Reference proteome</keyword>
<proteinExistence type="predicted"/>
<dbReference type="EMBL" id="JADNRY010000036">
    <property type="protein sequence ID" value="KAF9071009.1"/>
    <property type="molecule type" value="Genomic_DNA"/>
</dbReference>
<protein>
    <submittedName>
        <fullName evidence="1">Uncharacterized protein</fullName>
    </submittedName>
</protein>
<reference evidence="1" key="1">
    <citation type="submission" date="2020-11" db="EMBL/GenBank/DDBJ databases">
        <authorList>
            <consortium name="DOE Joint Genome Institute"/>
            <person name="Ahrendt S."/>
            <person name="Riley R."/>
            <person name="Andreopoulos W."/>
            <person name="Labutti K."/>
            <person name="Pangilinan J."/>
            <person name="Ruiz-Duenas F.J."/>
            <person name="Barrasa J.M."/>
            <person name="Sanchez-Garcia M."/>
            <person name="Camarero S."/>
            <person name="Miyauchi S."/>
            <person name="Serrano A."/>
            <person name="Linde D."/>
            <person name="Babiker R."/>
            <person name="Drula E."/>
            <person name="Ayuso-Fernandez I."/>
            <person name="Pacheco R."/>
            <person name="Padilla G."/>
            <person name="Ferreira P."/>
            <person name="Barriuso J."/>
            <person name="Kellner H."/>
            <person name="Castanera R."/>
            <person name="Alfaro M."/>
            <person name="Ramirez L."/>
            <person name="Pisabarro A.G."/>
            <person name="Kuo A."/>
            <person name="Tritt A."/>
            <person name="Lipzen A."/>
            <person name="He G."/>
            <person name="Yan M."/>
            <person name="Ng V."/>
            <person name="Cullen D."/>
            <person name="Martin F."/>
            <person name="Rosso M.-N."/>
            <person name="Henrissat B."/>
            <person name="Hibbett D."/>
            <person name="Martinez A.T."/>
            <person name="Grigoriev I.V."/>
        </authorList>
    </citation>
    <scope>NUCLEOTIDE SEQUENCE</scope>
    <source>
        <strain evidence="1">AH 40177</strain>
    </source>
</reference>
<evidence type="ECO:0000313" key="1">
    <source>
        <dbReference type="EMBL" id="KAF9071009.1"/>
    </source>
</evidence>